<dbReference type="InterPro" id="IPR038694">
    <property type="entry name" value="DUF427_sf"/>
</dbReference>
<dbReference type="RefSeq" id="WP_179928327.1">
    <property type="nucleotide sequence ID" value="NZ_JACCDD010000010.1"/>
</dbReference>
<protein>
    <submittedName>
        <fullName evidence="2">DUF427 domain-containing protein</fullName>
    </submittedName>
</protein>
<keyword evidence="3" id="KW-1185">Reference proteome</keyword>
<dbReference type="PANTHER" id="PTHR34310:SF9">
    <property type="entry name" value="BLR5716 PROTEIN"/>
    <property type="match status" value="1"/>
</dbReference>
<sequence length="113" mass="12795">MPNAPRIELHPISQHVQVHVDGTLIADSINTLQLRERGYPPRHYFPREDVRMELLTVSETTTYCPFKGHAVYFSLGERQDIAWSYEQPIEGMEAIAGRVAFAGGSVKVQVKDE</sequence>
<dbReference type="EMBL" id="JACCDD010000010">
    <property type="protein sequence ID" value="NYS46365.1"/>
    <property type="molecule type" value="Genomic_DNA"/>
</dbReference>
<accession>A0ABX2SW70</accession>
<gene>
    <name evidence="2" type="ORF">HZS79_15595</name>
</gene>
<dbReference type="PANTHER" id="PTHR34310">
    <property type="entry name" value="DUF427 DOMAIN PROTEIN (AFU_ORTHOLOGUE AFUA_3G02220)"/>
    <property type="match status" value="1"/>
</dbReference>
<dbReference type="Gene3D" id="2.170.150.40">
    <property type="entry name" value="Domain of unknown function (DUF427)"/>
    <property type="match status" value="1"/>
</dbReference>
<evidence type="ECO:0000313" key="2">
    <source>
        <dbReference type="EMBL" id="NYS46365.1"/>
    </source>
</evidence>
<organism evidence="2 3">
    <name type="scientific">Vreelandella zhaodongensis</name>
    <name type="common">Halomonas zhaodongensis</name>
    <dbReference type="NCBI Taxonomy" id="1176240"/>
    <lineage>
        <taxon>Bacteria</taxon>
        <taxon>Pseudomonadati</taxon>
        <taxon>Pseudomonadota</taxon>
        <taxon>Gammaproteobacteria</taxon>
        <taxon>Oceanospirillales</taxon>
        <taxon>Halomonadaceae</taxon>
        <taxon>Vreelandella</taxon>
    </lineage>
</organism>
<dbReference type="Pfam" id="PF04248">
    <property type="entry name" value="NTP_transf_9"/>
    <property type="match status" value="1"/>
</dbReference>
<dbReference type="InterPro" id="IPR007361">
    <property type="entry name" value="DUF427"/>
</dbReference>
<reference evidence="2 3" key="1">
    <citation type="journal article" date="2013" name="Antonie Van Leeuwenhoek">
        <title>Halomonas zhaodongensis sp. nov., a slightly halophilic bacterium isolated from saline-alkaline soils in Zhaodong, China.</title>
        <authorList>
            <person name="Jiang J."/>
            <person name="Pan Y."/>
            <person name="Meng L."/>
            <person name="Hu S."/>
            <person name="Zhang X."/>
            <person name="Hu B."/>
            <person name="Meng J."/>
            <person name="Li C."/>
            <person name="Huang H."/>
            <person name="Wang K."/>
            <person name="Su T."/>
        </authorList>
    </citation>
    <scope>NUCLEOTIDE SEQUENCE [LARGE SCALE GENOMIC DNA]</scope>
    <source>
        <strain evidence="2 3">NEAU-ST10-25</strain>
    </source>
</reference>
<name>A0ABX2SW70_VREZH</name>
<evidence type="ECO:0000259" key="1">
    <source>
        <dbReference type="Pfam" id="PF04248"/>
    </source>
</evidence>
<feature type="domain" description="DUF427" evidence="1">
    <location>
        <begin position="16"/>
        <end position="102"/>
    </location>
</feature>
<dbReference type="Proteomes" id="UP000528918">
    <property type="component" value="Unassembled WGS sequence"/>
</dbReference>
<proteinExistence type="predicted"/>
<comment type="caution">
    <text evidence="2">The sequence shown here is derived from an EMBL/GenBank/DDBJ whole genome shotgun (WGS) entry which is preliminary data.</text>
</comment>
<evidence type="ECO:0000313" key="3">
    <source>
        <dbReference type="Proteomes" id="UP000528918"/>
    </source>
</evidence>